<dbReference type="PROSITE" id="PS50109">
    <property type="entry name" value="HIS_KIN"/>
    <property type="match status" value="1"/>
</dbReference>
<dbReference type="EMBL" id="CP106679">
    <property type="protein sequence ID" value="UXP32855.1"/>
    <property type="molecule type" value="Genomic_DNA"/>
</dbReference>
<dbReference type="PROSITE" id="PS50839">
    <property type="entry name" value="CHASE"/>
    <property type="match status" value="1"/>
</dbReference>
<keyword evidence="7" id="KW-0418">Kinase</keyword>
<feature type="domain" description="Histidine kinase" evidence="12">
    <location>
        <begin position="460"/>
        <end position="678"/>
    </location>
</feature>
<evidence type="ECO:0000259" key="12">
    <source>
        <dbReference type="PROSITE" id="PS50109"/>
    </source>
</evidence>
<dbReference type="SUPFAM" id="SSF47384">
    <property type="entry name" value="Homodimeric domain of signal transducing histidine kinase"/>
    <property type="match status" value="1"/>
</dbReference>
<dbReference type="RefSeq" id="WP_262310287.1">
    <property type="nucleotide sequence ID" value="NZ_CP106679.1"/>
</dbReference>
<dbReference type="Gene3D" id="3.30.565.10">
    <property type="entry name" value="Histidine kinase-like ATPase, C-terminal domain"/>
    <property type="match status" value="1"/>
</dbReference>
<dbReference type="InterPro" id="IPR042240">
    <property type="entry name" value="CHASE_sf"/>
</dbReference>
<dbReference type="SMART" id="SM01079">
    <property type="entry name" value="CHASE"/>
    <property type="match status" value="1"/>
</dbReference>
<keyword evidence="10 11" id="KW-0472">Membrane</keyword>
<dbReference type="Gene3D" id="1.10.287.130">
    <property type="match status" value="1"/>
</dbReference>
<evidence type="ECO:0000256" key="1">
    <source>
        <dbReference type="ARBA" id="ARBA00000085"/>
    </source>
</evidence>
<dbReference type="InterPro" id="IPR000700">
    <property type="entry name" value="PAS-assoc_C"/>
</dbReference>
<reference evidence="15" key="1">
    <citation type="submission" date="2022-09" db="EMBL/GenBank/DDBJ databases">
        <title>Comparative genomics and taxonomic characterization of three novel marine species of genus Reichenbachiella exhibiting antioxidant and polysaccharide degradation activities.</title>
        <authorList>
            <person name="Muhammad N."/>
            <person name="Lee Y.-J."/>
            <person name="Ko J."/>
            <person name="Kim S.-G."/>
        </authorList>
    </citation>
    <scope>NUCLEOTIDE SEQUENCE</scope>
    <source>
        <strain evidence="15">BKB1-1</strain>
    </source>
</reference>
<dbReference type="SMART" id="SM00387">
    <property type="entry name" value="HATPase_c"/>
    <property type="match status" value="1"/>
</dbReference>
<dbReference type="InterPro" id="IPR004358">
    <property type="entry name" value="Sig_transdc_His_kin-like_C"/>
</dbReference>
<dbReference type="PANTHER" id="PTHR43711:SF31">
    <property type="entry name" value="HISTIDINE KINASE"/>
    <property type="match status" value="1"/>
</dbReference>
<dbReference type="PANTHER" id="PTHR43711">
    <property type="entry name" value="TWO-COMPONENT HISTIDINE KINASE"/>
    <property type="match status" value="1"/>
</dbReference>
<dbReference type="SMART" id="SM00388">
    <property type="entry name" value="HisKA"/>
    <property type="match status" value="1"/>
</dbReference>
<organism evidence="15 16">
    <name type="scientific">Reichenbachiella agarivorans</name>
    <dbReference type="NCBI Taxonomy" id="2979464"/>
    <lineage>
        <taxon>Bacteria</taxon>
        <taxon>Pseudomonadati</taxon>
        <taxon>Bacteroidota</taxon>
        <taxon>Cytophagia</taxon>
        <taxon>Cytophagales</taxon>
        <taxon>Reichenbachiellaceae</taxon>
        <taxon>Reichenbachiella</taxon>
    </lineage>
</organism>
<keyword evidence="16" id="KW-1185">Reference proteome</keyword>
<dbReference type="GO" id="GO:0005524">
    <property type="term" value="F:ATP binding"/>
    <property type="evidence" value="ECO:0007669"/>
    <property type="project" value="UniProtKB-KW"/>
</dbReference>
<evidence type="ECO:0000256" key="8">
    <source>
        <dbReference type="ARBA" id="ARBA00022989"/>
    </source>
</evidence>
<feature type="transmembrane region" description="Helical" evidence="11">
    <location>
        <begin position="282"/>
        <end position="302"/>
    </location>
</feature>
<keyword evidence="15" id="KW-0067">ATP-binding</keyword>
<dbReference type="NCBIfam" id="TIGR00229">
    <property type="entry name" value="sensory_box"/>
    <property type="match status" value="1"/>
</dbReference>
<dbReference type="Pfam" id="PF03924">
    <property type="entry name" value="CHASE"/>
    <property type="match status" value="1"/>
</dbReference>
<dbReference type="InterPro" id="IPR000014">
    <property type="entry name" value="PAS"/>
</dbReference>
<evidence type="ECO:0000256" key="10">
    <source>
        <dbReference type="ARBA" id="ARBA00023136"/>
    </source>
</evidence>
<keyword evidence="4" id="KW-0597">Phosphoprotein</keyword>
<keyword evidence="8 11" id="KW-1133">Transmembrane helix</keyword>
<dbReference type="SUPFAM" id="SSF55785">
    <property type="entry name" value="PYP-like sensor domain (PAS domain)"/>
    <property type="match status" value="1"/>
</dbReference>
<dbReference type="InterPro" id="IPR006189">
    <property type="entry name" value="CHASE_dom"/>
</dbReference>
<dbReference type="Proteomes" id="UP001065174">
    <property type="component" value="Chromosome"/>
</dbReference>
<dbReference type="InterPro" id="IPR036890">
    <property type="entry name" value="HATPase_C_sf"/>
</dbReference>
<dbReference type="PRINTS" id="PR00344">
    <property type="entry name" value="BCTRLSENSOR"/>
</dbReference>
<dbReference type="CDD" id="cd00130">
    <property type="entry name" value="PAS"/>
    <property type="match status" value="1"/>
</dbReference>
<evidence type="ECO:0000259" key="14">
    <source>
        <dbReference type="PROSITE" id="PS50839"/>
    </source>
</evidence>
<evidence type="ECO:0000256" key="11">
    <source>
        <dbReference type="SAM" id="Phobius"/>
    </source>
</evidence>
<dbReference type="EC" id="2.7.13.3" evidence="3"/>
<dbReference type="InterPro" id="IPR003661">
    <property type="entry name" value="HisK_dim/P_dom"/>
</dbReference>
<protein>
    <recommendedName>
        <fullName evidence="3">histidine kinase</fullName>
        <ecNumber evidence="3">2.7.13.3</ecNumber>
    </recommendedName>
</protein>
<dbReference type="InterPro" id="IPR050736">
    <property type="entry name" value="Sensor_HK_Regulatory"/>
</dbReference>
<evidence type="ECO:0000256" key="5">
    <source>
        <dbReference type="ARBA" id="ARBA00022679"/>
    </source>
</evidence>
<evidence type="ECO:0000259" key="13">
    <source>
        <dbReference type="PROSITE" id="PS50113"/>
    </source>
</evidence>
<dbReference type="InterPro" id="IPR003594">
    <property type="entry name" value="HATPase_dom"/>
</dbReference>
<comment type="subcellular location">
    <subcellularLocation>
        <location evidence="2">Membrane</location>
    </subcellularLocation>
</comment>
<dbReference type="Gene3D" id="3.30.450.20">
    <property type="entry name" value="PAS domain"/>
    <property type="match status" value="1"/>
</dbReference>
<sequence length="682" mass="77495">MLIDIWSDKITGKLSMLNNPKTNTVHKKEGFNLSYSSLLIGCIISLGLLILFETMMYYRHAEMDKNQDLEAVSFGSELIPRIDRELNKLIYLSSGLEAYLKVYHNEIESDKIEQVMEEITYESKFIKSIGLSIGTVIQYVAPYEGNQKAIGLDYRLNAEQWPDVKQLIETRQAILSGPVNLVQGGRSFIYRTPIFVQDKLFGILSTVVDIDPFFETALMELTDRGYKVSIRQTWQDSVLLYGKSELFASEHAVKLNSEILNQKWEYAIASTRIDSRVSLMGYLHLFGRCCWLIVSMIIIYALQITKTNITSKRKYDILAKNISDFIWIHNSTKGYFTYMSPSQNFYSGYSSEELRDKKLGETLTRDSQVILHNRIEEARKEIEKTGQSDGFFLELEQNHKDGHTIWIEISAKVRKNSQAEIEILGISRNVDDRKRAQIELHDSEKQLIELNATKDRFFSIIAHDLKSPFISLTSMLDLMLGSFDQISHEEKIKYLSMCRDSTVNTAKLLENLLTWARSQSGDLNFKPVQVKLSDSISKTLGIFEITASNKEQKIVFEKTDQYSVFADKFMLETILRNLISNALKFTPRGGRITIDCTAKEDYVTVSIIDTGVGMSSEAMDNLFVITKKTSTPGTENEKGTGLGLLLCKELVEKNGGNLSVQSTQGQGSMFSFTVPLAVDWEG</sequence>
<evidence type="ECO:0000256" key="6">
    <source>
        <dbReference type="ARBA" id="ARBA00022692"/>
    </source>
</evidence>
<feature type="domain" description="PAC" evidence="13">
    <location>
        <begin position="391"/>
        <end position="442"/>
    </location>
</feature>
<dbReference type="Pfam" id="PF02518">
    <property type="entry name" value="HATPase_c"/>
    <property type="match status" value="1"/>
</dbReference>
<dbReference type="InterPro" id="IPR036097">
    <property type="entry name" value="HisK_dim/P_sf"/>
</dbReference>
<dbReference type="CDD" id="cd00082">
    <property type="entry name" value="HisKA"/>
    <property type="match status" value="1"/>
</dbReference>
<evidence type="ECO:0000313" key="16">
    <source>
        <dbReference type="Proteomes" id="UP001065174"/>
    </source>
</evidence>
<evidence type="ECO:0000256" key="9">
    <source>
        <dbReference type="ARBA" id="ARBA00023012"/>
    </source>
</evidence>
<evidence type="ECO:0000313" key="15">
    <source>
        <dbReference type="EMBL" id="UXP32855.1"/>
    </source>
</evidence>
<dbReference type="PROSITE" id="PS50113">
    <property type="entry name" value="PAC"/>
    <property type="match status" value="1"/>
</dbReference>
<feature type="transmembrane region" description="Helical" evidence="11">
    <location>
        <begin position="33"/>
        <end position="52"/>
    </location>
</feature>
<evidence type="ECO:0000256" key="3">
    <source>
        <dbReference type="ARBA" id="ARBA00012438"/>
    </source>
</evidence>
<keyword evidence="6 11" id="KW-0812">Transmembrane</keyword>
<accession>A0ABY6CQR4</accession>
<dbReference type="SUPFAM" id="SSF55874">
    <property type="entry name" value="ATPase domain of HSP90 chaperone/DNA topoisomerase II/histidine kinase"/>
    <property type="match status" value="1"/>
</dbReference>
<dbReference type="InterPro" id="IPR005467">
    <property type="entry name" value="His_kinase_dom"/>
</dbReference>
<keyword evidence="15" id="KW-0547">Nucleotide-binding</keyword>
<name>A0ABY6CQR4_9BACT</name>
<evidence type="ECO:0000256" key="7">
    <source>
        <dbReference type="ARBA" id="ARBA00022777"/>
    </source>
</evidence>
<comment type="catalytic activity">
    <reaction evidence="1">
        <text>ATP + protein L-histidine = ADP + protein N-phospho-L-histidine.</text>
        <dbReference type="EC" id="2.7.13.3"/>
    </reaction>
</comment>
<dbReference type="Gene3D" id="3.30.450.350">
    <property type="entry name" value="CHASE domain"/>
    <property type="match status" value="1"/>
</dbReference>
<evidence type="ECO:0000256" key="4">
    <source>
        <dbReference type="ARBA" id="ARBA00022553"/>
    </source>
</evidence>
<dbReference type="InterPro" id="IPR035965">
    <property type="entry name" value="PAS-like_dom_sf"/>
</dbReference>
<keyword evidence="5" id="KW-0808">Transferase</keyword>
<keyword evidence="9" id="KW-0902">Two-component regulatory system</keyword>
<evidence type="ECO:0000256" key="2">
    <source>
        <dbReference type="ARBA" id="ARBA00004370"/>
    </source>
</evidence>
<feature type="domain" description="CHASE" evidence="14">
    <location>
        <begin position="136"/>
        <end position="223"/>
    </location>
</feature>
<gene>
    <name evidence="15" type="ORF">N6H18_02635</name>
</gene>
<proteinExistence type="predicted"/>